<dbReference type="SUPFAM" id="SSF53474">
    <property type="entry name" value="alpha/beta-Hydrolases"/>
    <property type="match status" value="1"/>
</dbReference>
<dbReference type="AlphaFoldDB" id="A0A318Y3R8"/>
<keyword evidence="2" id="KW-0378">Hydrolase</keyword>
<dbReference type="InterPro" id="IPR029058">
    <property type="entry name" value="AB_hydrolase_fold"/>
</dbReference>
<reference evidence="2 3" key="1">
    <citation type="submission" date="2018-06" db="EMBL/GenBank/DDBJ databases">
        <title>Genomic Encyclopedia of Type Strains, Phase I: the one thousand microbial genomes (KMG-I) project.</title>
        <authorList>
            <person name="Kyrpides N."/>
        </authorList>
    </citation>
    <scope>NUCLEOTIDE SEQUENCE [LARGE SCALE GENOMIC DNA]</scope>
    <source>
        <strain evidence="2 3">DSM 19573</strain>
    </source>
</reference>
<evidence type="ECO:0000313" key="2">
    <source>
        <dbReference type="EMBL" id="PYG90218.1"/>
    </source>
</evidence>
<dbReference type="GO" id="GO:0052689">
    <property type="term" value="F:carboxylic ester hydrolase activity"/>
    <property type="evidence" value="ECO:0007669"/>
    <property type="project" value="TreeGrafter"/>
</dbReference>
<dbReference type="GO" id="GO:0055088">
    <property type="term" value="P:lipid homeostasis"/>
    <property type="evidence" value="ECO:0007669"/>
    <property type="project" value="TreeGrafter"/>
</dbReference>
<protein>
    <submittedName>
        <fullName evidence="2">Alpha-beta hydrolase superfamily lysophospholipase</fullName>
    </submittedName>
</protein>
<keyword evidence="3" id="KW-1185">Reference proteome</keyword>
<dbReference type="PANTHER" id="PTHR42886:SF42">
    <property type="entry name" value="ALPHA_BETA-HYDROLASES SUPERFAMILY PROTEIN"/>
    <property type="match status" value="1"/>
</dbReference>
<sequence>MKFYISPGHLFAGKNTLRLQACTGFKFLDAAIRKRRRIILFKLELLGNDNGYRYNILMLHGSNHAAWCWEDNFMPYFKSAGYNVYALSYRGHGNSEGKALLNTFSVSDYAEDVYKVVKGLSKPTLIIVHSLGAAVVHAYLRLYPDTVCGIIFIAPVPVNIMLRETVRSILHDRGKKPEALLFDGRLSDEEIRKYKRLFQKEESIRVKWSLLLGRPKPPRNLCIPMLTIGSWQDKVVSPINIIRHARYFNSYLVMLSELCHDMMLEKQWETAASAALNFINGKIVK</sequence>
<name>A0A318Y3R8_9FIRM</name>
<dbReference type="GO" id="GO:0006654">
    <property type="term" value="P:phosphatidic acid biosynthetic process"/>
    <property type="evidence" value="ECO:0007669"/>
    <property type="project" value="TreeGrafter"/>
</dbReference>
<accession>A0A318Y3R8</accession>
<dbReference type="GO" id="GO:0042171">
    <property type="term" value="F:lysophosphatidic acid acyltransferase activity"/>
    <property type="evidence" value="ECO:0007669"/>
    <property type="project" value="TreeGrafter"/>
</dbReference>
<proteinExistence type="predicted"/>
<dbReference type="RefSeq" id="WP_165835448.1">
    <property type="nucleotide sequence ID" value="NZ_QKMR01000001.1"/>
</dbReference>
<dbReference type="Gene3D" id="3.40.50.1820">
    <property type="entry name" value="alpha/beta hydrolase"/>
    <property type="match status" value="1"/>
</dbReference>
<comment type="caution">
    <text evidence="2">The sequence shown here is derived from an EMBL/GenBank/DDBJ whole genome shotgun (WGS) entry which is preliminary data.</text>
</comment>
<gene>
    <name evidence="2" type="ORF">LY28_00098</name>
</gene>
<dbReference type="Pfam" id="PF00561">
    <property type="entry name" value="Abhydrolase_1"/>
    <property type="match status" value="1"/>
</dbReference>
<dbReference type="EMBL" id="QKMR01000001">
    <property type="protein sequence ID" value="PYG90218.1"/>
    <property type="molecule type" value="Genomic_DNA"/>
</dbReference>
<organism evidence="2 3">
    <name type="scientific">Ruminiclostridium sufflavum DSM 19573</name>
    <dbReference type="NCBI Taxonomy" id="1121337"/>
    <lineage>
        <taxon>Bacteria</taxon>
        <taxon>Bacillati</taxon>
        <taxon>Bacillota</taxon>
        <taxon>Clostridia</taxon>
        <taxon>Eubacteriales</taxon>
        <taxon>Oscillospiraceae</taxon>
        <taxon>Ruminiclostridium</taxon>
    </lineage>
</organism>
<dbReference type="PANTHER" id="PTHR42886">
    <property type="entry name" value="RE40534P-RELATED"/>
    <property type="match status" value="1"/>
</dbReference>
<evidence type="ECO:0000313" key="3">
    <source>
        <dbReference type="Proteomes" id="UP000248132"/>
    </source>
</evidence>
<dbReference type="Proteomes" id="UP000248132">
    <property type="component" value="Unassembled WGS sequence"/>
</dbReference>
<dbReference type="InterPro" id="IPR000073">
    <property type="entry name" value="AB_hydrolase_1"/>
</dbReference>
<evidence type="ECO:0000259" key="1">
    <source>
        <dbReference type="Pfam" id="PF00561"/>
    </source>
</evidence>
<feature type="domain" description="AB hydrolase-1" evidence="1">
    <location>
        <begin position="55"/>
        <end position="171"/>
    </location>
</feature>